<protein>
    <submittedName>
        <fullName evidence="5">Site-specific integrase</fullName>
    </submittedName>
</protein>
<feature type="domain" description="Tyr recombinase" evidence="4">
    <location>
        <begin position="222"/>
        <end position="399"/>
    </location>
</feature>
<dbReference type="PANTHER" id="PTHR30349:SF64">
    <property type="entry name" value="PROPHAGE INTEGRASE INTD-RELATED"/>
    <property type="match status" value="1"/>
</dbReference>
<dbReference type="InterPro" id="IPR010998">
    <property type="entry name" value="Integrase_recombinase_N"/>
</dbReference>
<gene>
    <name evidence="5" type="ORF">QVZ41_08670</name>
</gene>
<evidence type="ECO:0000256" key="3">
    <source>
        <dbReference type="ARBA" id="ARBA00023172"/>
    </source>
</evidence>
<dbReference type="RefSeq" id="WP_302884167.1">
    <property type="nucleotide sequence ID" value="NZ_JAUMIT010000003.1"/>
</dbReference>
<dbReference type="Pfam" id="PF17293">
    <property type="entry name" value="Arm-DNA-bind_5"/>
    <property type="match status" value="1"/>
</dbReference>
<dbReference type="InterPro" id="IPR013762">
    <property type="entry name" value="Integrase-like_cat_sf"/>
</dbReference>
<evidence type="ECO:0000259" key="4">
    <source>
        <dbReference type="PROSITE" id="PS51898"/>
    </source>
</evidence>
<keyword evidence="2" id="KW-0238">DNA-binding</keyword>
<accession>A0ABT8VSJ6</accession>
<evidence type="ECO:0000313" key="5">
    <source>
        <dbReference type="EMBL" id="MDO3694914.1"/>
    </source>
</evidence>
<reference evidence="5" key="1">
    <citation type="submission" date="2023-07" db="EMBL/GenBank/DDBJ databases">
        <title>Wenyingzhuangia sp. chi5 genome sequencing and assembly.</title>
        <authorList>
            <person name="Park S."/>
        </authorList>
    </citation>
    <scope>NUCLEOTIDE SEQUENCE</scope>
    <source>
        <strain evidence="5">Chi5</strain>
    </source>
</reference>
<dbReference type="InterPro" id="IPR002104">
    <property type="entry name" value="Integrase_catalytic"/>
</dbReference>
<dbReference type="InterPro" id="IPR011010">
    <property type="entry name" value="DNA_brk_join_enz"/>
</dbReference>
<organism evidence="5 6">
    <name type="scientific">Wenyingzhuangia gilva</name>
    <dbReference type="NCBI Taxonomy" id="3057677"/>
    <lineage>
        <taxon>Bacteria</taxon>
        <taxon>Pseudomonadati</taxon>
        <taxon>Bacteroidota</taxon>
        <taxon>Flavobacteriia</taxon>
        <taxon>Flavobacteriales</taxon>
        <taxon>Flavobacteriaceae</taxon>
        <taxon>Wenyingzhuangia</taxon>
    </lineage>
</organism>
<dbReference type="Proteomes" id="UP001168642">
    <property type="component" value="Unassembled WGS sequence"/>
</dbReference>
<keyword evidence="3" id="KW-0233">DNA recombination</keyword>
<dbReference type="Pfam" id="PF00589">
    <property type="entry name" value="Phage_integrase"/>
    <property type="match status" value="1"/>
</dbReference>
<keyword evidence="6" id="KW-1185">Reference proteome</keyword>
<evidence type="ECO:0000256" key="1">
    <source>
        <dbReference type="ARBA" id="ARBA00008857"/>
    </source>
</evidence>
<evidence type="ECO:0000256" key="2">
    <source>
        <dbReference type="ARBA" id="ARBA00023125"/>
    </source>
</evidence>
<dbReference type="PANTHER" id="PTHR30349">
    <property type="entry name" value="PHAGE INTEGRASE-RELATED"/>
    <property type="match status" value="1"/>
</dbReference>
<dbReference type="InterPro" id="IPR025269">
    <property type="entry name" value="SAM-like_dom"/>
</dbReference>
<sequence length="422" mass="48912">MNVSSTFSILFWINTSRIKNNKAQIFARVTINQKRANISLKREVEISQWDTSKSKVKGSNSEAKQINQYIEQVRAGLFNAHQELQYEGKLITSQLVKARYLGLDTQNYSFTDLFKYHNSIANDKVTKDTLNHYVTTQNYILEYIESRYKTTDVFLKELDYKFISGFELFLRNYISKGNNKPIGNNTIVKHMQRINKMINIAINLDWLHKNPFVNYKLSLEKTNREFLTEQELNIINIYQPKIERLRLVKDLFLFSCYTGLSYIDIRNLSPDNIAKGIDGNNWIITKRQKTGISVKVPLLEPAEKLIKSSTENYRKIDFNKIFPTISNQKVNSYLKEIADCCGITKNLTFHMARHTFATTVTLSNGIPIETVSKMLGHTKLTTTQIYAKIIDKKVSEDMSILRNKFSENSHLARKNKVSQPSI</sequence>
<comment type="caution">
    <text evidence="5">The sequence shown here is derived from an EMBL/GenBank/DDBJ whole genome shotgun (WGS) entry which is preliminary data.</text>
</comment>
<dbReference type="Gene3D" id="1.10.443.10">
    <property type="entry name" value="Intergrase catalytic core"/>
    <property type="match status" value="1"/>
</dbReference>
<evidence type="ECO:0000313" key="6">
    <source>
        <dbReference type="Proteomes" id="UP001168642"/>
    </source>
</evidence>
<dbReference type="Gene3D" id="1.10.150.130">
    <property type="match status" value="1"/>
</dbReference>
<dbReference type="EMBL" id="JAUMIT010000003">
    <property type="protein sequence ID" value="MDO3694914.1"/>
    <property type="molecule type" value="Genomic_DNA"/>
</dbReference>
<comment type="similarity">
    <text evidence="1">Belongs to the 'phage' integrase family.</text>
</comment>
<dbReference type="SUPFAM" id="SSF56349">
    <property type="entry name" value="DNA breaking-rejoining enzymes"/>
    <property type="match status" value="1"/>
</dbReference>
<dbReference type="InterPro" id="IPR050090">
    <property type="entry name" value="Tyrosine_recombinase_XerCD"/>
</dbReference>
<dbReference type="CDD" id="cd01185">
    <property type="entry name" value="INTN1_C_like"/>
    <property type="match status" value="1"/>
</dbReference>
<proteinExistence type="inferred from homology"/>
<dbReference type="PROSITE" id="PS51898">
    <property type="entry name" value="TYR_RECOMBINASE"/>
    <property type="match status" value="1"/>
</dbReference>
<name>A0ABT8VSJ6_9FLAO</name>
<dbReference type="Pfam" id="PF13102">
    <property type="entry name" value="Phage_int_SAM_5"/>
    <property type="match status" value="1"/>
</dbReference>
<dbReference type="InterPro" id="IPR035386">
    <property type="entry name" value="Arm-DNA-bind_5"/>
</dbReference>